<dbReference type="PANTHER" id="PTHR21027">
    <property type="entry name" value="TRNA-SPLICING ENDONUCLEASE SUBUNIT SEN54"/>
    <property type="match status" value="1"/>
</dbReference>
<gene>
    <name evidence="5" type="ORF">VaNZ11_014204</name>
</gene>
<feature type="region of interest" description="Disordered" evidence="3">
    <location>
        <begin position="397"/>
        <end position="425"/>
    </location>
</feature>
<protein>
    <recommendedName>
        <fullName evidence="4">tRNA-splicing endonuclease subunit Sen54 N-terminal domain-containing protein</fullName>
    </recommendedName>
</protein>
<comment type="caution">
    <text evidence="5">The sequence shown here is derived from an EMBL/GenBank/DDBJ whole genome shotgun (WGS) entry which is preliminary data.</text>
</comment>
<feature type="region of interest" description="Disordered" evidence="3">
    <location>
        <begin position="290"/>
        <end position="315"/>
    </location>
</feature>
<evidence type="ECO:0000256" key="1">
    <source>
        <dbReference type="ARBA" id="ARBA00005736"/>
    </source>
</evidence>
<proteinExistence type="inferred from homology"/>
<dbReference type="Proteomes" id="UP001165090">
    <property type="component" value="Unassembled WGS sequence"/>
</dbReference>
<feature type="compositionally biased region" description="Low complexity" evidence="3">
    <location>
        <begin position="406"/>
        <end position="425"/>
    </location>
</feature>
<sequence>MPLSASIFRRGGTKKELFDVINEDVDDEKEFDEKLAELEELLHADKTGRELSAALWRPSLCAAELVKQRKQHARDMGFIRGHRLYLHLEEAVYLLDRGDLLLFAEEPEPPPQQQQLDLGMSGAAAVGAGEGRLAAKGMAPTGNDVGFGALGDGPRRHTQRQRLLSVQEAFDLMISMGIPLERYMLYSSLSRSGYLVMRHPSRWLLGREEQPEQVWGSGAWAACYGLVPPVPGTAPHQPMQQQLAAAARAAAPAVAAAAALPGVSTPTAAAAAATGGDAASAMEVDSLSVAPSDCGVGRPASTSRQHPTMDKQQKPLPLQLQGPTASGVNVAATAAVAARCRGWWLVAGPDHPHLLGVPEEYFHKLPPTVVSDRLGKSLRSSFPNLRPLQTIRSVLEAETPVPGRSPTASAPAGDGDATAGTAGAGTASDEDLAAAATLAGGISLGAPNANAHLVFDVYKPGSFVSRYKGQFPVVQTHVAMCSAAPPMLVEMRAADAVAAAAVVPGEAAGPARVTWATALNGDIALFSIGEADLISLL</sequence>
<evidence type="ECO:0000313" key="5">
    <source>
        <dbReference type="EMBL" id="GLI69568.1"/>
    </source>
</evidence>
<evidence type="ECO:0000256" key="3">
    <source>
        <dbReference type="SAM" id="MobiDB-lite"/>
    </source>
</evidence>
<dbReference type="EMBL" id="BSDZ01000086">
    <property type="protein sequence ID" value="GLI69568.1"/>
    <property type="molecule type" value="Genomic_DNA"/>
</dbReference>
<name>A0ABQ5SJB3_9CHLO</name>
<keyword evidence="6" id="KW-1185">Reference proteome</keyword>
<dbReference type="InterPro" id="IPR024337">
    <property type="entry name" value="tRNA_splic_suSen54"/>
</dbReference>
<dbReference type="Pfam" id="PF12928">
    <property type="entry name" value="tRNA_int_end_N2"/>
    <property type="match status" value="1"/>
</dbReference>
<dbReference type="PANTHER" id="PTHR21027:SF1">
    <property type="entry name" value="TRNA-SPLICING ENDONUCLEASE SUBUNIT SEN54"/>
    <property type="match status" value="1"/>
</dbReference>
<evidence type="ECO:0000313" key="6">
    <source>
        <dbReference type="Proteomes" id="UP001165090"/>
    </source>
</evidence>
<dbReference type="InterPro" id="IPR024336">
    <property type="entry name" value="tRNA_splic_suSen54_N"/>
</dbReference>
<evidence type="ECO:0000259" key="4">
    <source>
        <dbReference type="Pfam" id="PF12928"/>
    </source>
</evidence>
<accession>A0ABQ5SJB3</accession>
<reference evidence="5 6" key="1">
    <citation type="journal article" date="2023" name="IScience">
        <title>Expanded male sex-determining region conserved during the evolution of homothallism in the green alga Volvox.</title>
        <authorList>
            <person name="Yamamoto K."/>
            <person name="Matsuzaki R."/>
            <person name="Mahakham W."/>
            <person name="Heman W."/>
            <person name="Sekimoto H."/>
            <person name="Kawachi M."/>
            <person name="Minakuchi Y."/>
            <person name="Toyoda A."/>
            <person name="Nozaki H."/>
        </authorList>
    </citation>
    <scope>NUCLEOTIDE SEQUENCE [LARGE SCALE GENOMIC DNA]</scope>
    <source>
        <strain evidence="5 6">NIES-4468</strain>
    </source>
</reference>
<organism evidence="5 6">
    <name type="scientific">Volvox africanus</name>
    <dbReference type="NCBI Taxonomy" id="51714"/>
    <lineage>
        <taxon>Eukaryota</taxon>
        <taxon>Viridiplantae</taxon>
        <taxon>Chlorophyta</taxon>
        <taxon>core chlorophytes</taxon>
        <taxon>Chlorophyceae</taxon>
        <taxon>CS clade</taxon>
        <taxon>Chlamydomonadales</taxon>
        <taxon>Volvocaceae</taxon>
        <taxon>Volvox</taxon>
    </lineage>
</organism>
<evidence type="ECO:0000256" key="2">
    <source>
        <dbReference type="ARBA" id="ARBA00022694"/>
    </source>
</evidence>
<feature type="domain" description="tRNA-splicing endonuclease subunit Sen54 N-terminal" evidence="4">
    <location>
        <begin position="48"/>
        <end position="103"/>
    </location>
</feature>
<comment type="similarity">
    <text evidence="1">Belongs to the SEN54 family.</text>
</comment>
<keyword evidence="2" id="KW-0819">tRNA processing</keyword>